<evidence type="ECO:0000256" key="6">
    <source>
        <dbReference type="ARBA" id="ARBA00022737"/>
    </source>
</evidence>
<dbReference type="EC" id="2.4.1.255" evidence="3"/>
<dbReference type="Proteomes" id="UP000236745">
    <property type="component" value="Unassembled WGS sequence"/>
</dbReference>
<feature type="compositionally biased region" description="Polar residues" evidence="9">
    <location>
        <begin position="927"/>
        <end position="945"/>
    </location>
</feature>
<dbReference type="SUPFAM" id="SSF53756">
    <property type="entry name" value="UDP-Glycosyltransferase/glycogen phosphorylase"/>
    <property type="match status" value="1"/>
</dbReference>
<dbReference type="AlphaFoldDB" id="A0A1H6BCT3"/>
<dbReference type="GO" id="GO:0097363">
    <property type="term" value="F:protein O-acetylglucosaminyltransferase activity"/>
    <property type="evidence" value="ECO:0007669"/>
    <property type="project" value="UniProtKB-EC"/>
</dbReference>
<dbReference type="InterPro" id="IPR029489">
    <property type="entry name" value="OGT/SEC/SPY_C"/>
</dbReference>
<dbReference type="Gene3D" id="3.40.50.2000">
    <property type="entry name" value="Glycogen Phosphorylase B"/>
    <property type="match status" value="1"/>
</dbReference>
<accession>A0A1H6BCT3</accession>
<keyword evidence="5 11" id="KW-0808">Transferase</keyword>
<gene>
    <name evidence="11" type="ORF">SAMN05444390_102571</name>
</gene>
<dbReference type="RefSeq" id="WP_104003681.1">
    <property type="nucleotide sequence ID" value="NZ_FNVQ01000002.1"/>
</dbReference>
<keyword evidence="6" id="KW-0677">Repeat</keyword>
<feature type="repeat" description="TPR" evidence="8">
    <location>
        <begin position="21"/>
        <end position="54"/>
    </location>
</feature>
<evidence type="ECO:0000313" key="11">
    <source>
        <dbReference type="EMBL" id="SEG58599.1"/>
    </source>
</evidence>
<dbReference type="PANTHER" id="PTHR44835">
    <property type="entry name" value="UDP-N-ACETYLGLUCOSAMINE--PEPTIDE N-ACETYLGLUCOSAMINYLTRANSFERASE SPINDLY-RELATED"/>
    <property type="match status" value="1"/>
</dbReference>
<dbReference type="InterPro" id="IPR019734">
    <property type="entry name" value="TPR_rpt"/>
</dbReference>
<reference evidence="11 12" key="1">
    <citation type="submission" date="2016-10" db="EMBL/GenBank/DDBJ databases">
        <authorList>
            <person name="de Groot N.N."/>
        </authorList>
    </citation>
    <scope>NUCLEOTIDE SEQUENCE [LARGE SCALE GENOMIC DNA]</scope>
    <source>
        <strain evidence="11 12">DSM 22012</strain>
    </source>
</reference>
<dbReference type="InterPro" id="IPR011990">
    <property type="entry name" value="TPR-like_helical_dom_sf"/>
</dbReference>
<evidence type="ECO:0000256" key="8">
    <source>
        <dbReference type="PROSITE-ProRule" id="PRU00339"/>
    </source>
</evidence>
<comment type="similarity">
    <text evidence="2">Belongs to the glycosyltransferase 41 family. O-GlcNAc transferase subfamily.</text>
</comment>
<evidence type="ECO:0000256" key="4">
    <source>
        <dbReference type="ARBA" id="ARBA00022676"/>
    </source>
</evidence>
<comment type="pathway">
    <text evidence="1">Protein modification; protein glycosylation.</text>
</comment>
<keyword evidence="12" id="KW-1185">Reference proteome</keyword>
<evidence type="ECO:0000259" key="10">
    <source>
        <dbReference type="Pfam" id="PF13844"/>
    </source>
</evidence>
<dbReference type="PROSITE" id="PS50005">
    <property type="entry name" value="TPR"/>
    <property type="match status" value="3"/>
</dbReference>
<dbReference type="Gene3D" id="1.25.40.10">
    <property type="entry name" value="Tetratricopeptide repeat domain"/>
    <property type="match status" value="1"/>
</dbReference>
<feature type="region of interest" description="Disordered" evidence="9">
    <location>
        <begin position="907"/>
        <end position="948"/>
    </location>
</feature>
<dbReference type="Gene3D" id="3.40.50.11380">
    <property type="match status" value="1"/>
</dbReference>
<evidence type="ECO:0000256" key="5">
    <source>
        <dbReference type="ARBA" id="ARBA00022679"/>
    </source>
</evidence>
<dbReference type="InterPro" id="IPR051939">
    <property type="entry name" value="Glycosyltr_41/O-GlcNAc_trsf"/>
</dbReference>
<evidence type="ECO:0000256" key="1">
    <source>
        <dbReference type="ARBA" id="ARBA00004922"/>
    </source>
</evidence>
<feature type="domain" description="O-GlcNAc transferase C-terminal" evidence="10">
    <location>
        <begin position="407"/>
        <end position="582"/>
    </location>
</feature>
<dbReference type="SMART" id="SM00028">
    <property type="entry name" value="TPR"/>
    <property type="match status" value="5"/>
</dbReference>
<dbReference type="PANTHER" id="PTHR44835:SF1">
    <property type="entry name" value="PROTEIN O-GLCNAC TRANSFERASE"/>
    <property type="match status" value="1"/>
</dbReference>
<dbReference type="SUPFAM" id="SSF48452">
    <property type="entry name" value="TPR-like"/>
    <property type="match status" value="1"/>
</dbReference>
<evidence type="ECO:0000256" key="2">
    <source>
        <dbReference type="ARBA" id="ARBA00005386"/>
    </source>
</evidence>
<evidence type="ECO:0000256" key="7">
    <source>
        <dbReference type="ARBA" id="ARBA00022803"/>
    </source>
</evidence>
<dbReference type="OrthoDB" id="255821at2"/>
<feature type="domain" description="O-GlcNAc transferase C-terminal" evidence="10">
    <location>
        <begin position="236"/>
        <end position="385"/>
    </location>
</feature>
<dbReference type="Gene3D" id="3.40.50.150">
    <property type="entry name" value="Vaccinia Virus protein VP39"/>
    <property type="match status" value="1"/>
</dbReference>
<name>A0A1H6BCT3_9GAMM</name>
<evidence type="ECO:0000256" key="9">
    <source>
        <dbReference type="SAM" id="MobiDB-lite"/>
    </source>
</evidence>
<keyword evidence="4" id="KW-0328">Glycosyltransferase</keyword>
<sequence>MSNKRKHPATSARTNSDSKIIQSWLTLALQAMNSADWNQAQNLLQKILDISPKHARALQLMGQAQINSGDYIEGLSTLSKAVSVDPGNAQNQYLRSFALERLRRLPEALEAIEQALTKVPDSETFLAHKAVVLQALNREAQALDVLKGLLERYPQNSRYWNNASNLHNILGQPEKARKCLQTAAELDPQNAYIFSNLITNRHYNPQETQASIYEACLEWDKRFPPAPSNTQTDPVPSRVLRLGMISEGFQFHPVGQMIIAALEQLPTYAYEFYAYSMFSGEDAITRRFKKICNYRLVNHITDDALADQIRADQIDILIDMAGHHSGSRMLTLTQKPAPIQIKWVGGLINTSGSEILDYLLSDRYETPEGTDSMYSEKLVRLPGDYICYEPPSYLPEENSLPAKQNGYITFGSFNNGMKVNAELIEQWAGILGAVPNSRLFLKSKSYGAPEFCEHILAQLEDRGIARERIMLEGTSPHQELLKCYHRVDIALDTWPYSGGLTTCEAFIMGVPVVTMPGPTFAGRHSTTHLINAGMPELVTHSWKEYRDRAIELASDVDSLAVIRTHLREVLQKSPVCDAATFAGHLNNALRAIWQRHCESKTPAALNFNENGEVLFQGEPEPVILQHPEPPPEDEARTYRWEFEGKVIAIDHGAQLLNVPVIKQMLEQGTLELIAFDPASNKLKHPLRQAQGVHYYPNILLGSGSPATLYACQDAKLSGTLKAKGDAHFTEKLKNSLTTLAELPINTLELDKVSELPAIDWLILDNLNNSVEVLEHGSEALKDTLLIQADIVFQATHDRQPNLAEVSHWAARHGFRFYCLNQEESRTPVPQNIIGANNYADELVSATALFIPSHERMESLSTNQRRKLAFIADTVFSLEGLGYEVLGRNSDEEAEKYIQYKVRQEVASKQPHVPASGVRQKPRFMPSQAPSPQPTDTGAETTSTSIKRPDLTLPTEAAKYLKKVYSDATCILEYGSGGSTVLASEMENKQVFTVENDLNWAANIIQYLEQAAPPSPAIIHTVNVGKTGPWAYPVNDSSWRDFHKYPLSVWDRDDFTEPDVILIDGRFRVACFVAAVMKIRKPTIVLFDDYGDRPYYHVVERLAKPVKMVGRMAYFELTPGNFPPEELTWMIASFNQVTYANLTRP</sequence>
<dbReference type="InterPro" id="IPR029063">
    <property type="entry name" value="SAM-dependent_MTases_sf"/>
</dbReference>
<evidence type="ECO:0000313" key="12">
    <source>
        <dbReference type="Proteomes" id="UP000236745"/>
    </source>
</evidence>
<protein>
    <recommendedName>
        <fullName evidence="3">protein O-GlcNAc transferase</fullName>
        <ecNumber evidence="3">2.4.1.255</ecNumber>
    </recommendedName>
</protein>
<dbReference type="Pfam" id="PF13844">
    <property type="entry name" value="Glyco_transf_41"/>
    <property type="match status" value="2"/>
</dbReference>
<organism evidence="11 12">
    <name type="scientific">Marinobacterium lutimaris</name>
    <dbReference type="NCBI Taxonomy" id="568106"/>
    <lineage>
        <taxon>Bacteria</taxon>
        <taxon>Pseudomonadati</taxon>
        <taxon>Pseudomonadota</taxon>
        <taxon>Gammaproteobacteria</taxon>
        <taxon>Oceanospirillales</taxon>
        <taxon>Oceanospirillaceae</taxon>
        <taxon>Marinobacterium</taxon>
    </lineage>
</organism>
<dbReference type="EMBL" id="FNVQ01000002">
    <property type="protein sequence ID" value="SEG58599.1"/>
    <property type="molecule type" value="Genomic_DNA"/>
</dbReference>
<feature type="repeat" description="TPR" evidence="8">
    <location>
        <begin position="157"/>
        <end position="190"/>
    </location>
</feature>
<keyword evidence="7 8" id="KW-0802">TPR repeat</keyword>
<evidence type="ECO:0000256" key="3">
    <source>
        <dbReference type="ARBA" id="ARBA00011970"/>
    </source>
</evidence>
<proteinExistence type="inferred from homology"/>
<dbReference type="Pfam" id="PF14559">
    <property type="entry name" value="TPR_19"/>
    <property type="match status" value="2"/>
</dbReference>
<feature type="repeat" description="TPR" evidence="8">
    <location>
        <begin position="55"/>
        <end position="88"/>
    </location>
</feature>